<evidence type="ECO:0000256" key="4">
    <source>
        <dbReference type="ARBA" id="ARBA00016436"/>
    </source>
</evidence>
<dbReference type="RefSeq" id="WP_342159248.1">
    <property type="nucleotide sequence ID" value="NZ_JBCDNA010000001.1"/>
</dbReference>
<keyword evidence="11 13" id="KW-0443">Lipid metabolism</keyword>
<evidence type="ECO:0000256" key="3">
    <source>
        <dbReference type="ARBA" id="ARBA00012071"/>
    </source>
</evidence>
<comment type="pathway">
    <text evidence="2 13">Glycolipid biosynthesis; lipid IV(A) biosynthesis; lipid IV(A) from (3R)-3-hydroxytetradecanoyl-[acyl-carrier-protein] and UDP-N-acetyl-alpha-D-glucosamine: step 6/6.</text>
</comment>
<dbReference type="PANTHER" id="PTHR42724">
    <property type="entry name" value="TETRAACYLDISACCHARIDE 4'-KINASE"/>
    <property type="match status" value="1"/>
</dbReference>
<evidence type="ECO:0000313" key="15">
    <source>
        <dbReference type="Proteomes" id="UP001474120"/>
    </source>
</evidence>
<evidence type="ECO:0000256" key="8">
    <source>
        <dbReference type="ARBA" id="ARBA00022741"/>
    </source>
</evidence>
<comment type="function">
    <text evidence="1 13">Transfers the gamma-phosphate of ATP to the 4'-position of a tetraacyldisaccharide 1-phosphate intermediate (termed DS-1-P) to form tetraacyldisaccharide 1,4'-bis-phosphate (lipid IVA).</text>
</comment>
<evidence type="ECO:0000256" key="12">
    <source>
        <dbReference type="ARBA" id="ARBA00029757"/>
    </source>
</evidence>
<dbReference type="GO" id="GO:0009029">
    <property type="term" value="F:lipid-A 4'-kinase activity"/>
    <property type="evidence" value="ECO:0007669"/>
    <property type="project" value="UniProtKB-EC"/>
</dbReference>
<dbReference type="InterPro" id="IPR003758">
    <property type="entry name" value="LpxK"/>
</dbReference>
<gene>
    <name evidence="13 14" type="primary">lpxK</name>
    <name evidence="14" type="ORF">AABB81_05915</name>
</gene>
<dbReference type="EMBL" id="JBCDNA010000001">
    <property type="protein sequence ID" value="MEL4455424.1"/>
    <property type="molecule type" value="Genomic_DNA"/>
</dbReference>
<dbReference type="HAMAP" id="MF_00409">
    <property type="entry name" value="LpxK"/>
    <property type="match status" value="1"/>
</dbReference>
<sequence>MLANVNSARKILYPFSFVYGLITNIRNRAFDLGLLRSESFDFPVISVGNLSVGGTGKSPMIEYLIRLFQPSYQVAVLSRGYGRKTKGFLLASENSSAKELGDEPLQFYRKFKDVIVAVDEKRVNGLEQLQKLKPELNVVLLDDAFQHRYVKAGYNVLLTAYDKLYTDDLLLPAGDLRESRKGADRADVIIISKCPSDLDKKEQLEIVKKIRPKPNQNVFFSCIQYDSYVFGREGKIPTDELSSWNVLMVTGIADTEPMEEFLTSLQINFQQLKFSDHQFIGNRELEKIKKSFSLIDGEKKLILTTEKDYVRSFLHTTLPVFYLPIKTEILDNSEKFNDLIKNYVRKN</sequence>
<dbReference type="Proteomes" id="UP001474120">
    <property type="component" value="Unassembled WGS sequence"/>
</dbReference>
<reference evidence="14 15" key="1">
    <citation type="submission" date="2024-04" db="EMBL/GenBank/DDBJ databases">
        <title>whole genome sequencing of Lutimonas vermicola strain IMCC1616.</title>
        <authorList>
            <person name="Bae S.S."/>
        </authorList>
    </citation>
    <scope>NUCLEOTIDE SEQUENCE [LARGE SCALE GENOMIC DNA]</scope>
    <source>
        <strain evidence="14 15">IMCC1616</strain>
    </source>
</reference>
<evidence type="ECO:0000256" key="6">
    <source>
        <dbReference type="ARBA" id="ARBA00022556"/>
    </source>
</evidence>
<evidence type="ECO:0000256" key="7">
    <source>
        <dbReference type="ARBA" id="ARBA00022679"/>
    </source>
</evidence>
<keyword evidence="6 13" id="KW-0441">Lipid A biosynthesis</keyword>
<dbReference type="PANTHER" id="PTHR42724:SF1">
    <property type="entry name" value="TETRAACYLDISACCHARIDE 4'-KINASE, MITOCHONDRIAL-RELATED"/>
    <property type="match status" value="1"/>
</dbReference>
<keyword evidence="7 13" id="KW-0808">Transferase</keyword>
<keyword evidence="10 13" id="KW-0067">ATP-binding</keyword>
<organism evidence="14 15">
    <name type="scientific">Lutimonas vermicola</name>
    <dbReference type="NCBI Taxonomy" id="414288"/>
    <lineage>
        <taxon>Bacteria</taxon>
        <taxon>Pseudomonadati</taxon>
        <taxon>Bacteroidota</taxon>
        <taxon>Flavobacteriia</taxon>
        <taxon>Flavobacteriales</taxon>
        <taxon>Flavobacteriaceae</taxon>
        <taxon>Lutimonas</taxon>
    </lineage>
</organism>
<comment type="catalytic activity">
    <reaction evidence="13">
        <text>a lipid A disaccharide + ATP = a lipid IVA + ADP + H(+)</text>
        <dbReference type="Rhea" id="RHEA:67840"/>
        <dbReference type="ChEBI" id="CHEBI:15378"/>
        <dbReference type="ChEBI" id="CHEBI:30616"/>
        <dbReference type="ChEBI" id="CHEBI:176343"/>
        <dbReference type="ChEBI" id="CHEBI:176425"/>
        <dbReference type="ChEBI" id="CHEBI:456216"/>
        <dbReference type="EC" id="2.7.1.130"/>
    </reaction>
</comment>
<comment type="similarity">
    <text evidence="13">Belongs to the LpxK family.</text>
</comment>
<protein>
    <recommendedName>
        <fullName evidence="4 13">Tetraacyldisaccharide 4'-kinase</fullName>
        <ecNumber evidence="3 13">2.7.1.130</ecNumber>
    </recommendedName>
    <alternativeName>
        <fullName evidence="12 13">Lipid A 4'-kinase</fullName>
    </alternativeName>
</protein>
<dbReference type="SUPFAM" id="SSF52540">
    <property type="entry name" value="P-loop containing nucleoside triphosphate hydrolases"/>
    <property type="match status" value="1"/>
</dbReference>
<evidence type="ECO:0000256" key="1">
    <source>
        <dbReference type="ARBA" id="ARBA00002274"/>
    </source>
</evidence>
<keyword evidence="15" id="KW-1185">Reference proteome</keyword>
<dbReference type="EC" id="2.7.1.130" evidence="3 13"/>
<evidence type="ECO:0000256" key="11">
    <source>
        <dbReference type="ARBA" id="ARBA00023098"/>
    </source>
</evidence>
<dbReference type="Pfam" id="PF02606">
    <property type="entry name" value="LpxK"/>
    <property type="match status" value="1"/>
</dbReference>
<evidence type="ECO:0000256" key="10">
    <source>
        <dbReference type="ARBA" id="ARBA00022840"/>
    </source>
</evidence>
<accession>A0ABU9KZ80</accession>
<name>A0ABU9KZ80_9FLAO</name>
<keyword evidence="5 13" id="KW-0444">Lipid biosynthesis</keyword>
<dbReference type="InterPro" id="IPR027417">
    <property type="entry name" value="P-loop_NTPase"/>
</dbReference>
<comment type="caution">
    <text evidence="14">The sequence shown here is derived from an EMBL/GenBank/DDBJ whole genome shotgun (WGS) entry which is preliminary data.</text>
</comment>
<evidence type="ECO:0000313" key="14">
    <source>
        <dbReference type="EMBL" id="MEL4455424.1"/>
    </source>
</evidence>
<keyword evidence="8 13" id="KW-0547">Nucleotide-binding</keyword>
<evidence type="ECO:0000256" key="2">
    <source>
        <dbReference type="ARBA" id="ARBA00004870"/>
    </source>
</evidence>
<comment type="caution">
    <text evidence="13">Lacks conserved residue(s) required for the propagation of feature annotation.</text>
</comment>
<evidence type="ECO:0000256" key="9">
    <source>
        <dbReference type="ARBA" id="ARBA00022777"/>
    </source>
</evidence>
<keyword evidence="9 13" id="KW-0418">Kinase</keyword>
<evidence type="ECO:0000256" key="13">
    <source>
        <dbReference type="HAMAP-Rule" id="MF_00409"/>
    </source>
</evidence>
<evidence type="ECO:0000256" key="5">
    <source>
        <dbReference type="ARBA" id="ARBA00022516"/>
    </source>
</evidence>
<dbReference type="NCBIfam" id="TIGR00682">
    <property type="entry name" value="lpxK"/>
    <property type="match status" value="1"/>
</dbReference>
<proteinExistence type="inferred from homology"/>